<protein>
    <submittedName>
        <fullName evidence="2">Uncharacterized protein</fullName>
    </submittedName>
</protein>
<feature type="coiled-coil region" evidence="1">
    <location>
        <begin position="30"/>
        <end position="86"/>
    </location>
</feature>
<dbReference type="EMBL" id="LBOK01000018">
    <property type="protein sequence ID" value="KKP36438.1"/>
    <property type="molecule type" value="Genomic_DNA"/>
</dbReference>
<evidence type="ECO:0000313" key="3">
    <source>
        <dbReference type="Proteomes" id="UP000034349"/>
    </source>
</evidence>
<accession>A0A0F9YYD2</accession>
<dbReference type="Proteomes" id="UP000034349">
    <property type="component" value="Unassembled WGS sequence"/>
</dbReference>
<name>A0A0F9YYD2_9BACT</name>
<proteinExistence type="predicted"/>
<reference evidence="2 3" key="1">
    <citation type="journal article" date="2015" name="Nature">
        <title>rRNA introns, odd ribosomes, and small enigmatic genomes across a large radiation of phyla.</title>
        <authorList>
            <person name="Brown C.T."/>
            <person name="Hug L.A."/>
            <person name="Thomas B.C."/>
            <person name="Sharon I."/>
            <person name="Castelle C.J."/>
            <person name="Singh A."/>
            <person name="Wilkins M.J."/>
            <person name="Williams K.H."/>
            <person name="Banfield J.F."/>
        </authorList>
    </citation>
    <scope>NUCLEOTIDE SEQUENCE [LARGE SCALE GENOMIC DNA]</scope>
</reference>
<organism evidence="2 3">
    <name type="scientific">Candidatus Roizmanbacteria bacterium GW2011_GWA2_32_13</name>
    <dbReference type="NCBI Taxonomy" id="1618475"/>
    <lineage>
        <taxon>Bacteria</taxon>
        <taxon>Candidatus Roizmaniibacteriota</taxon>
    </lineage>
</organism>
<gene>
    <name evidence="2" type="ORF">UR23_C0018G0012</name>
</gene>
<evidence type="ECO:0000256" key="1">
    <source>
        <dbReference type="SAM" id="Coils"/>
    </source>
</evidence>
<keyword evidence="1" id="KW-0175">Coiled coil</keyword>
<dbReference type="AlphaFoldDB" id="A0A0F9YYD2"/>
<evidence type="ECO:0000313" key="2">
    <source>
        <dbReference type="EMBL" id="KKP36438.1"/>
    </source>
</evidence>
<sequence length="125" mass="14600">MEKFTKEQLEQKAQEILEKKKNPEIGEPNIERLTNKEKNIKKIIAQINLQDNDEQKKEIEKNRLDIKNLNDERAQLEALIKMCFTKGPNFAIKVAQSLSDNVLDSLHAILVKDEVYEQLKEKNII</sequence>
<comment type="caution">
    <text evidence="2">The sequence shown here is derived from an EMBL/GenBank/DDBJ whole genome shotgun (WGS) entry which is preliminary data.</text>
</comment>